<reference evidence="2" key="1">
    <citation type="submission" date="2016-12" db="EMBL/GenBank/DDBJ databases">
        <authorList>
            <person name="Varghese N."/>
            <person name="Submissions S."/>
        </authorList>
    </citation>
    <scope>NUCLEOTIDE SEQUENCE [LARGE SCALE GENOMIC DNA]</scope>
    <source>
        <strain evidence="2">DSM 11032</strain>
    </source>
</reference>
<dbReference type="Proteomes" id="UP000184391">
    <property type="component" value="Unassembled WGS sequence"/>
</dbReference>
<organism evidence="1 2">
    <name type="scientific">Erythrobacter sanguineus</name>
    <dbReference type="NCBI Taxonomy" id="198312"/>
    <lineage>
        <taxon>Bacteria</taxon>
        <taxon>Pseudomonadati</taxon>
        <taxon>Pseudomonadota</taxon>
        <taxon>Alphaproteobacteria</taxon>
        <taxon>Sphingomonadales</taxon>
        <taxon>Erythrobacteraceae</taxon>
        <taxon>Erythrobacter/Porphyrobacter group</taxon>
        <taxon>Erythrobacter</taxon>
    </lineage>
</organism>
<dbReference type="AlphaFoldDB" id="A0A1M7SJV7"/>
<gene>
    <name evidence="1" type="ORF">SAMN02745193_01848</name>
</gene>
<dbReference type="EMBL" id="FRDF01000010">
    <property type="protein sequence ID" value="SHN58765.1"/>
    <property type="molecule type" value="Genomic_DNA"/>
</dbReference>
<protein>
    <submittedName>
        <fullName evidence="1">Uncharacterized protein</fullName>
    </submittedName>
</protein>
<accession>A0A1M7SJV7</accession>
<sequence>MAAYGPGNKWRVAIQTRSLPVVELNVGFCQQPLFRFRDRATTALMTGIGWIPEWRQRSFLGSACVVKRRRRSLLYLRHIKAPIGRRAARQLIHRKPDRSLDAGSGLRLIVRVETVPGADQRVERIAHAHRIGPRRQITRDLDIYQRVIFAMQDEERNLARFKVTDAEKLAPPSVSPVSTNGTDLRL</sequence>
<name>A0A1M7SJV7_9SPHN</name>
<proteinExistence type="predicted"/>
<evidence type="ECO:0000313" key="1">
    <source>
        <dbReference type="EMBL" id="SHN58765.1"/>
    </source>
</evidence>
<evidence type="ECO:0000313" key="2">
    <source>
        <dbReference type="Proteomes" id="UP000184391"/>
    </source>
</evidence>
<keyword evidence="2" id="KW-1185">Reference proteome</keyword>